<reference evidence="3 4" key="1">
    <citation type="submission" date="2020-08" db="EMBL/GenBank/DDBJ databases">
        <title>Sequencing the genomes of 1000 actinobacteria strains.</title>
        <authorList>
            <person name="Klenk H.-P."/>
        </authorList>
    </citation>
    <scope>NUCLEOTIDE SEQUENCE [LARGE SCALE GENOMIC DNA]</scope>
    <source>
        <strain evidence="3 4">DSM 44551</strain>
    </source>
</reference>
<feature type="signal peptide" evidence="2">
    <location>
        <begin position="1"/>
        <end position="30"/>
    </location>
</feature>
<proteinExistence type="predicted"/>
<keyword evidence="4" id="KW-1185">Reference proteome</keyword>
<feature type="transmembrane region" description="Helical" evidence="1">
    <location>
        <begin position="65"/>
        <end position="85"/>
    </location>
</feature>
<feature type="chain" id="PRO_5030942793" evidence="2">
    <location>
        <begin position="31"/>
        <end position="163"/>
    </location>
</feature>
<comment type="caution">
    <text evidence="3">The sequence shown here is derived from an EMBL/GenBank/DDBJ whole genome shotgun (WGS) entry which is preliminary data.</text>
</comment>
<dbReference type="Proteomes" id="UP000572635">
    <property type="component" value="Unassembled WGS sequence"/>
</dbReference>
<keyword evidence="1" id="KW-0812">Transmembrane</keyword>
<evidence type="ECO:0000313" key="3">
    <source>
        <dbReference type="EMBL" id="MBB5430620.1"/>
    </source>
</evidence>
<evidence type="ECO:0000313" key="4">
    <source>
        <dbReference type="Proteomes" id="UP000572635"/>
    </source>
</evidence>
<keyword evidence="2" id="KW-0732">Signal</keyword>
<dbReference type="EMBL" id="JACHDB010000001">
    <property type="protein sequence ID" value="MBB5430620.1"/>
    <property type="molecule type" value="Genomic_DNA"/>
</dbReference>
<keyword evidence="1" id="KW-1133">Transmembrane helix</keyword>
<evidence type="ECO:0000256" key="2">
    <source>
        <dbReference type="SAM" id="SignalP"/>
    </source>
</evidence>
<dbReference type="RefSeq" id="WP_184388635.1">
    <property type="nucleotide sequence ID" value="NZ_BAAAJD010000162.1"/>
</dbReference>
<feature type="transmembrane region" description="Helical" evidence="1">
    <location>
        <begin position="97"/>
        <end position="116"/>
    </location>
</feature>
<keyword evidence="1" id="KW-0472">Membrane</keyword>
<protein>
    <submittedName>
        <fullName evidence="3">Uncharacterized protein</fullName>
    </submittedName>
</protein>
<feature type="transmembrane region" description="Helical" evidence="1">
    <location>
        <begin position="128"/>
        <end position="156"/>
    </location>
</feature>
<evidence type="ECO:0000256" key="1">
    <source>
        <dbReference type="SAM" id="Phobius"/>
    </source>
</evidence>
<sequence>MDEMTRTRSRTTPALPLAGSIALLAGTALAAWGASHVSVEEEAARHDYLPGDAEYSIAPLPIPDWAVHAVGLGGAAVALVAAALLIRGIVTGRIDRLWGLVLISLVPLPVMAGLWWSTATAPTIGANIGLGLATMLFVPLTGVFLLTAAITAVVSLRRRRRSG</sequence>
<accession>A0A7W8QJ04</accession>
<dbReference type="AlphaFoldDB" id="A0A7W8QJ04"/>
<name>A0A7W8QJ04_9ACTN</name>
<gene>
    <name evidence="3" type="ORF">HDA36_000704</name>
</gene>
<organism evidence="3 4">
    <name type="scientific">Nocardiopsis composta</name>
    <dbReference type="NCBI Taxonomy" id="157465"/>
    <lineage>
        <taxon>Bacteria</taxon>
        <taxon>Bacillati</taxon>
        <taxon>Actinomycetota</taxon>
        <taxon>Actinomycetes</taxon>
        <taxon>Streptosporangiales</taxon>
        <taxon>Nocardiopsidaceae</taxon>
        <taxon>Nocardiopsis</taxon>
    </lineage>
</organism>